<dbReference type="AlphaFoldDB" id="K9Z9G3"/>
<protein>
    <submittedName>
        <fullName evidence="1">Uncharacterized protein</fullName>
    </submittedName>
</protein>
<dbReference type="PATRIC" id="fig|272123.3.peg.218"/>
<reference evidence="2" key="1">
    <citation type="journal article" date="2013" name="Proc. Natl. Acad. Sci. U.S.A.">
        <title>Improving the coverage of the cyanobacterial phylum using diversity-driven genome sequencing.</title>
        <authorList>
            <person name="Shih P.M."/>
            <person name="Wu D."/>
            <person name="Latifi A."/>
            <person name="Axen S.D."/>
            <person name="Fewer D.P."/>
            <person name="Talla E."/>
            <person name="Calteau A."/>
            <person name="Cai F."/>
            <person name="Tandeau de Marsac N."/>
            <person name="Rippka R."/>
            <person name="Herdman M."/>
            <person name="Sivonen K."/>
            <person name="Coursin T."/>
            <person name="Laurent T."/>
            <person name="Goodwin L."/>
            <person name="Nolan M."/>
            <person name="Davenport K.W."/>
            <person name="Han C.S."/>
            <person name="Rubin E.M."/>
            <person name="Eisen J.A."/>
            <person name="Woyke T."/>
            <person name="Gugger M."/>
            <person name="Kerfeld C.A."/>
        </authorList>
    </citation>
    <scope>NUCLEOTIDE SEQUENCE [LARGE SCALE GENOMIC DNA]</scope>
    <source>
        <strain evidence="2">ATCC 27899 / PCC 7122</strain>
    </source>
</reference>
<dbReference type="Proteomes" id="UP000010474">
    <property type="component" value="Chromosome"/>
</dbReference>
<evidence type="ECO:0000313" key="2">
    <source>
        <dbReference type="Proteomes" id="UP000010474"/>
    </source>
</evidence>
<dbReference type="STRING" id="272123.Anacy_0199"/>
<name>K9Z9G3_ANACC</name>
<dbReference type="eggNOG" id="ENOG5033IRP">
    <property type="taxonomic scope" value="Bacteria"/>
</dbReference>
<organism evidence="1 2">
    <name type="scientific">Anabaena cylindrica (strain ATCC 27899 / PCC 7122)</name>
    <dbReference type="NCBI Taxonomy" id="272123"/>
    <lineage>
        <taxon>Bacteria</taxon>
        <taxon>Bacillati</taxon>
        <taxon>Cyanobacteriota</taxon>
        <taxon>Cyanophyceae</taxon>
        <taxon>Nostocales</taxon>
        <taxon>Nostocaceae</taxon>
        <taxon>Anabaena</taxon>
    </lineage>
</organism>
<dbReference type="RefSeq" id="WP_015212462.1">
    <property type="nucleotide sequence ID" value="NC_019771.1"/>
</dbReference>
<proteinExistence type="predicted"/>
<dbReference type="EMBL" id="CP003659">
    <property type="protein sequence ID" value="AFZ55806.1"/>
    <property type="molecule type" value="Genomic_DNA"/>
</dbReference>
<keyword evidence="2" id="KW-1185">Reference proteome</keyword>
<sequence>MTSNYLPPWQKYLNPKLVNRLNKLLTKPGIINNGMARKIIERSPDLIDRLPLLAQQMQRWSTTIELNSESIPIVYVQNQDQKSQTLETQTTNYGSSYSNIVPVNKQLPVVKAKVITVKETSLENQRTQPTELVLKTDNSLPNLAKNTASQQESPAIDLSPNKTFISKSLISSNPIRPTSNISEIPIQRKLDTESSSALTLPVVKVDADKLPQNTFLNLNSEIPVVSQIFQPTISETTPQQPLVNVESLSSSEIPIQRKLDTESSSALTLPVVRVDADKLPQNTSLNLNSEIPVVSQISQPTISETTPQQPLVNVESLSSSEIPIQRKSDTESSSALTLPMVKVDADKLPQNTSLNVSSEIPVVSQIFQQPLVNVESLSSSEIPIQRKSDTESSSALTLPVVKVDADKLPQNTSLNLNSEIPVVSQISQPTISETTPQQPLVNVESLSSSEIPIQRKSDTESSSALTLPVVRVDADKLPQNTSLNLNSEIPVVSQISQQPLVNVERLSSSEIPIQRKLDTESSSALTLPVVKVDADKLPQNTSLNLNSEIPVVSQISQQPLVNVERLSSSEIPIQRKLDTESSSALTLPVVKVDADKLPQNTSLNLNSEIPVVSQISQPTISETTPQQPLVNVERLSSSEIPIQRKLDTESSSALTLPVVRVDADKLPQNTSLNLNSEIPVVSQISQPTISETTPQQPLVNVESLSSSEIPIQRKSDTESSSALTLPVVKVDADKLPQNTSLNLNSEIPVVSQISQQPLVNVERLSSSEIPIQRKLDTESSSALTLPMVRVDADKLPQNTSLNLNSEIPVVSQISQQPLVNVESLSAHINHQNSLSNSTTPNQQKLENENNVKNTVLAYSQPRSSKSNLNESMLLSKEFKEKKPSVITEQVENMTQVNLPVVQVNSESYLLEFEPLVLSHYPITKRRANNVNNSQLSHQTNLMTTANYNGTSSIYEQTSITNSIPSNQTTITSTSSINSQHPLVNQSTQSSIAGMSLPPQIDVDALVEKVERKIMRRLVVESERRGKRKWR</sequence>
<dbReference type="KEGG" id="acy:Anacy_0199"/>
<dbReference type="HOGENOM" id="CLU_273951_0_0_3"/>
<gene>
    <name evidence="1" type="ordered locus">Anacy_0199</name>
</gene>
<accession>K9Z9G3</accession>
<evidence type="ECO:0000313" key="1">
    <source>
        <dbReference type="EMBL" id="AFZ55806.1"/>
    </source>
</evidence>